<evidence type="ECO:0000313" key="7">
    <source>
        <dbReference type="EMBL" id="SEF81139.1"/>
    </source>
</evidence>
<keyword evidence="1 5" id="KW-0963">Cytoplasm</keyword>
<reference evidence="8" key="1">
    <citation type="submission" date="2016-10" db="EMBL/GenBank/DDBJ databases">
        <authorList>
            <person name="Varghese N."/>
            <person name="Submissions S."/>
        </authorList>
    </citation>
    <scope>NUCLEOTIDE SEQUENCE [LARGE SCALE GENOMIC DNA]</scope>
    <source>
        <strain evidence="8">DSM 5463</strain>
    </source>
</reference>
<evidence type="ECO:0000313" key="8">
    <source>
        <dbReference type="Proteomes" id="UP000242850"/>
    </source>
</evidence>
<comment type="function">
    <text evidence="5">Could be a nuclease involved in processing of the 5'-end of pre-16S rRNA.</text>
</comment>
<dbReference type="HAMAP" id="MF_00651">
    <property type="entry name" value="Nuclease_YqgF"/>
    <property type="match status" value="1"/>
</dbReference>
<dbReference type="SUPFAM" id="SSF53098">
    <property type="entry name" value="Ribonuclease H-like"/>
    <property type="match status" value="1"/>
</dbReference>
<sequence length="138" mass="15660">MRVLGLDVGEKRIGIAISDPLGWTAQSLKTLERRNIKSDIEEIIKIIEQHKVEKLVVGLPKNMNGTIGESGQKVMNFCNKLLEKINIEIIYEDERLTTMAAEKILIDADISRKKRKGIVDALAATFILQTYLDRNRKL</sequence>
<evidence type="ECO:0000256" key="3">
    <source>
        <dbReference type="ARBA" id="ARBA00022722"/>
    </source>
</evidence>
<name>A0A1H5V1F4_9CLOT</name>
<dbReference type="CDD" id="cd16964">
    <property type="entry name" value="YqgF"/>
    <property type="match status" value="1"/>
</dbReference>
<dbReference type="EMBL" id="FNUK01000012">
    <property type="protein sequence ID" value="SEF81139.1"/>
    <property type="molecule type" value="Genomic_DNA"/>
</dbReference>
<dbReference type="GO" id="GO:0005829">
    <property type="term" value="C:cytosol"/>
    <property type="evidence" value="ECO:0007669"/>
    <property type="project" value="TreeGrafter"/>
</dbReference>
<organism evidence="7 8">
    <name type="scientific">Caloramator fervidus</name>
    <dbReference type="NCBI Taxonomy" id="29344"/>
    <lineage>
        <taxon>Bacteria</taxon>
        <taxon>Bacillati</taxon>
        <taxon>Bacillota</taxon>
        <taxon>Clostridia</taxon>
        <taxon>Eubacteriales</taxon>
        <taxon>Clostridiaceae</taxon>
        <taxon>Caloramator</taxon>
    </lineage>
</organism>
<dbReference type="PANTHER" id="PTHR33317">
    <property type="entry name" value="POLYNUCLEOTIDYL TRANSFERASE, RIBONUCLEASE H-LIKE SUPERFAMILY PROTEIN"/>
    <property type="match status" value="1"/>
</dbReference>
<dbReference type="AlphaFoldDB" id="A0A1H5V1F4"/>
<dbReference type="InterPro" id="IPR012337">
    <property type="entry name" value="RNaseH-like_sf"/>
</dbReference>
<feature type="domain" description="YqgF/RNase H-like" evidence="6">
    <location>
        <begin position="1"/>
        <end position="101"/>
    </location>
</feature>
<dbReference type="InterPro" id="IPR037027">
    <property type="entry name" value="YqgF/RNaseH-like_dom_sf"/>
</dbReference>
<accession>A0A1H5V1F4</accession>
<dbReference type="Pfam" id="PF03652">
    <property type="entry name" value="RuvX"/>
    <property type="match status" value="1"/>
</dbReference>
<protein>
    <recommendedName>
        <fullName evidence="5">Putative pre-16S rRNA nuclease</fullName>
        <ecNumber evidence="5">3.1.-.-</ecNumber>
    </recommendedName>
</protein>
<dbReference type="RefSeq" id="WP_103896038.1">
    <property type="nucleotide sequence ID" value="NZ_FNUK01000012.1"/>
</dbReference>
<evidence type="ECO:0000256" key="1">
    <source>
        <dbReference type="ARBA" id="ARBA00022490"/>
    </source>
</evidence>
<dbReference type="InterPro" id="IPR005227">
    <property type="entry name" value="YqgF"/>
</dbReference>
<gene>
    <name evidence="7" type="ORF">SAMN05660865_01069</name>
</gene>
<comment type="subcellular location">
    <subcellularLocation>
        <location evidence="5">Cytoplasm</location>
    </subcellularLocation>
</comment>
<evidence type="ECO:0000256" key="5">
    <source>
        <dbReference type="HAMAP-Rule" id="MF_00651"/>
    </source>
</evidence>
<dbReference type="OrthoDB" id="9796140at2"/>
<comment type="similarity">
    <text evidence="5">Belongs to the YqgF HJR family.</text>
</comment>
<dbReference type="EC" id="3.1.-.-" evidence="5"/>
<evidence type="ECO:0000259" key="6">
    <source>
        <dbReference type="SMART" id="SM00732"/>
    </source>
</evidence>
<dbReference type="NCBIfam" id="TIGR00250">
    <property type="entry name" value="RNAse_H_YqgF"/>
    <property type="match status" value="1"/>
</dbReference>
<dbReference type="Proteomes" id="UP000242850">
    <property type="component" value="Unassembled WGS sequence"/>
</dbReference>
<dbReference type="PANTHER" id="PTHR33317:SF4">
    <property type="entry name" value="POLYNUCLEOTIDYL TRANSFERASE, RIBONUCLEASE H-LIKE SUPERFAMILY PROTEIN"/>
    <property type="match status" value="1"/>
</dbReference>
<proteinExistence type="inferred from homology"/>
<dbReference type="GO" id="GO:0016788">
    <property type="term" value="F:hydrolase activity, acting on ester bonds"/>
    <property type="evidence" value="ECO:0007669"/>
    <property type="project" value="UniProtKB-UniRule"/>
</dbReference>
<evidence type="ECO:0000256" key="4">
    <source>
        <dbReference type="ARBA" id="ARBA00022801"/>
    </source>
</evidence>
<dbReference type="GO" id="GO:0004518">
    <property type="term" value="F:nuclease activity"/>
    <property type="evidence" value="ECO:0007669"/>
    <property type="project" value="UniProtKB-KW"/>
</dbReference>
<keyword evidence="2 5" id="KW-0690">Ribosome biogenesis</keyword>
<dbReference type="GO" id="GO:0000967">
    <property type="term" value="P:rRNA 5'-end processing"/>
    <property type="evidence" value="ECO:0007669"/>
    <property type="project" value="UniProtKB-UniRule"/>
</dbReference>
<dbReference type="Gene3D" id="3.30.420.140">
    <property type="entry name" value="YqgF/RNase H-like domain"/>
    <property type="match status" value="1"/>
</dbReference>
<keyword evidence="4 5" id="KW-0378">Hydrolase</keyword>
<dbReference type="InterPro" id="IPR006641">
    <property type="entry name" value="YqgF/RNaseH-like_dom"/>
</dbReference>
<evidence type="ECO:0000256" key="2">
    <source>
        <dbReference type="ARBA" id="ARBA00022517"/>
    </source>
</evidence>
<dbReference type="SMART" id="SM00732">
    <property type="entry name" value="YqgFc"/>
    <property type="match status" value="1"/>
</dbReference>
<keyword evidence="3 5" id="KW-0540">Nuclease</keyword>
<keyword evidence="8" id="KW-1185">Reference proteome</keyword>